<reference evidence="1 2" key="1">
    <citation type="submission" date="2015-11" db="EMBL/GenBank/DDBJ databases">
        <title>Genomic analysis of 38 Legionella species identifies large and diverse effector repertoires.</title>
        <authorList>
            <person name="Burstein D."/>
            <person name="Amaro F."/>
            <person name="Zusman T."/>
            <person name="Lifshitz Z."/>
            <person name="Cohen O."/>
            <person name="Gilbert J.A."/>
            <person name="Pupko T."/>
            <person name="Shuman H.A."/>
            <person name="Segal G."/>
        </authorList>
    </citation>
    <scope>NUCLEOTIDE SEQUENCE [LARGE SCALE GENOMIC DNA]</scope>
    <source>
        <strain evidence="1 2">CDC#1442-AUS-E</strain>
    </source>
</reference>
<sequence length="536" mass="56066">MMKIKKSYYSQLLKLSFVFLIFIQTLYADKENSLTLETEDQAEAHLSLKPENAYCYGKYNYYACLNLIAGSNIPVALTIVNRSTRVTAYAIQAVLPVNMGVTQDASSCAILPPLASCTLRFLPGMNSYPQVSVPIIGTNAATTYVTMEVLPPTTLSIAVAGSPLVIPKGENRSLTITNTSNFNAFAIHSDFTGTALDGQVLESANTCAMVAPGANCMITYTAINSVVPPTNFPIFGTNTIAVNAVISVTSPFAYVTNNVPSGNITQCLRNSLTGELSNCSVIGPFPAINNPSNIVFNQTDTMAYISSSSSNAVTQCSVTPITGTLTNCTDSVIGGLTNSSGLTLNPTGSFLYILNSSGATPLIKCPIDGVGMIVTASCVNSGATPPAGQIHSGITFNAAGTRAYLVNQFQTTICNVDAGTGQLIGCVNPPSAAITFANGSMAFYNNESFAYVAVTSLNSVARCIVLNTGMLTSCFTAGGAVTNPQNIAIDEANSLIYISDNTSVSKCRIDPVTGNFFDCMNSGATNLNTPDGISLS</sequence>
<dbReference type="Gene3D" id="2.130.10.10">
    <property type="entry name" value="YVTN repeat-like/Quinoprotein amine dehydrogenase"/>
    <property type="match status" value="2"/>
</dbReference>
<dbReference type="SUPFAM" id="SSF50969">
    <property type="entry name" value="YVTN repeat-like/Quinoprotein amine dehydrogenase"/>
    <property type="match status" value="1"/>
</dbReference>
<dbReference type="AlphaFoldDB" id="A0A0W0XQ59"/>
<dbReference type="STRING" id="45073.Lqui_2491"/>
<protein>
    <submittedName>
        <fullName evidence="1">Transmembrane protein</fullName>
    </submittedName>
</protein>
<dbReference type="PATRIC" id="fig|45073.5.peg.2634"/>
<dbReference type="EMBL" id="LNYS01000022">
    <property type="protein sequence ID" value="KTD46566.1"/>
    <property type="molecule type" value="Genomic_DNA"/>
</dbReference>
<evidence type="ECO:0000313" key="2">
    <source>
        <dbReference type="Proteomes" id="UP000054618"/>
    </source>
</evidence>
<accession>A0A0W0XQ59</accession>
<dbReference type="InterPro" id="IPR015943">
    <property type="entry name" value="WD40/YVTN_repeat-like_dom_sf"/>
</dbReference>
<dbReference type="Proteomes" id="UP000054618">
    <property type="component" value="Unassembled WGS sequence"/>
</dbReference>
<keyword evidence="1" id="KW-0472">Membrane</keyword>
<keyword evidence="1" id="KW-0812">Transmembrane</keyword>
<organism evidence="1 2">
    <name type="scientific">Legionella quinlivanii</name>
    <dbReference type="NCBI Taxonomy" id="45073"/>
    <lineage>
        <taxon>Bacteria</taxon>
        <taxon>Pseudomonadati</taxon>
        <taxon>Pseudomonadota</taxon>
        <taxon>Gammaproteobacteria</taxon>
        <taxon>Legionellales</taxon>
        <taxon>Legionellaceae</taxon>
        <taxon>Legionella</taxon>
    </lineage>
</organism>
<proteinExistence type="predicted"/>
<comment type="caution">
    <text evidence="1">The sequence shown here is derived from an EMBL/GenBank/DDBJ whole genome shotgun (WGS) entry which is preliminary data.</text>
</comment>
<evidence type="ECO:0000313" key="1">
    <source>
        <dbReference type="EMBL" id="KTD46566.1"/>
    </source>
</evidence>
<name>A0A0W0XQ59_9GAMM</name>
<dbReference type="OrthoDB" id="5650590at2"/>
<keyword evidence="2" id="KW-1185">Reference proteome</keyword>
<dbReference type="InterPro" id="IPR011044">
    <property type="entry name" value="Quino_amine_DH_bsu"/>
</dbReference>
<gene>
    <name evidence="1" type="ORF">Lqui_2491</name>
</gene>
<dbReference type="RefSeq" id="WP_058508569.1">
    <property type="nucleotide sequence ID" value="NZ_CAAAIK010000008.1"/>
</dbReference>